<dbReference type="Gene3D" id="3.40.50.2000">
    <property type="entry name" value="Glycogen Phosphorylase B"/>
    <property type="match status" value="1"/>
</dbReference>
<evidence type="ECO:0000313" key="2">
    <source>
        <dbReference type="Proteomes" id="UP000326838"/>
    </source>
</evidence>
<sequence>MPGGGHMGEHRVAVIVRHGLDPTAWERRHERGEVMDRTPYAYHLAEPAVVLEWSRDRAEHAAARWWRMSVKRLLGFDFVHVWRNRALIERADAVWTHTEREHLAVALLKVLRPRRYRSASIAQSVWLWDLWPTLSAPRRRFFRILLRRHDVEVVLSRMNRDASRAAVPGRTVVRVPFGTHFAQPAGDNEAGKPRRILVVGNDRHRDWDLMLRAATALPELDIDLLSLSENASARAWPPNVRIRGVQQADMLRTVYAAADVVALPLRPNLHASGCTVAIEALSAGLPVVAVDTGGIDEYLQDGDATLLPPGDADAFTAALADAAARGRRGDPALPARRGLSEGDYVARLVSITRSVLTRAPIPEAVQCFAPMDDERTPHHP</sequence>
<dbReference type="GO" id="GO:0016757">
    <property type="term" value="F:glycosyltransferase activity"/>
    <property type="evidence" value="ECO:0007669"/>
    <property type="project" value="TreeGrafter"/>
</dbReference>
<dbReference type="PANTHER" id="PTHR12526">
    <property type="entry name" value="GLYCOSYLTRANSFERASE"/>
    <property type="match status" value="1"/>
</dbReference>
<dbReference type="SUPFAM" id="SSF53756">
    <property type="entry name" value="UDP-Glycosyltransferase/glycogen phosphorylase"/>
    <property type="match status" value="1"/>
</dbReference>
<reference evidence="2" key="1">
    <citation type="submission" date="2019-09" db="EMBL/GenBank/DDBJ databases">
        <title>Mumia zhuanghuii sp. nov. isolated from the intestinal contents of plateau pika (Ochotona curzoniae) in the Qinghai-Tibet plateau of China.</title>
        <authorList>
            <person name="Tian Z."/>
        </authorList>
    </citation>
    <scope>NUCLEOTIDE SEQUENCE [LARGE SCALE GENOMIC DNA]</scope>
    <source>
        <strain evidence="2">L-033</strain>
    </source>
</reference>
<dbReference type="AlphaFoldDB" id="A0A5N0TGC3"/>
<comment type="caution">
    <text evidence="1">The sequence shown here is derived from an EMBL/GenBank/DDBJ whole genome shotgun (WGS) entry which is preliminary data.</text>
</comment>
<dbReference type="PANTHER" id="PTHR12526:SF590">
    <property type="entry name" value="ALPHA-MALTOSE-1-PHOSPHATE SYNTHASE"/>
    <property type="match status" value="1"/>
</dbReference>
<keyword evidence="1" id="KW-0808">Transferase</keyword>
<protein>
    <submittedName>
        <fullName evidence="1">Glycosyltransferase family 4 protein</fullName>
    </submittedName>
</protein>
<dbReference type="Proteomes" id="UP000326838">
    <property type="component" value="Unassembled WGS sequence"/>
</dbReference>
<dbReference type="Pfam" id="PF13692">
    <property type="entry name" value="Glyco_trans_1_4"/>
    <property type="match status" value="1"/>
</dbReference>
<gene>
    <name evidence="1" type="ORF">F6B40_10000</name>
</gene>
<evidence type="ECO:0000313" key="1">
    <source>
        <dbReference type="EMBL" id="KAA9132906.1"/>
    </source>
</evidence>
<accession>A0A5N0TGC3</accession>
<proteinExistence type="predicted"/>
<dbReference type="EMBL" id="VYUY01000013">
    <property type="protein sequence ID" value="KAA9132906.1"/>
    <property type="molecule type" value="Genomic_DNA"/>
</dbReference>
<name>A0A5N0TGC3_9MICO</name>
<organism evidence="1 2">
    <name type="scientific">Microbacterium caowuchunii</name>
    <dbReference type="NCBI Taxonomy" id="2614638"/>
    <lineage>
        <taxon>Bacteria</taxon>
        <taxon>Bacillati</taxon>
        <taxon>Actinomycetota</taxon>
        <taxon>Actinomycetes</taxon>
        <taxon>Micrococcales</taxon>
        <taxon>Microbacteriaceae</taxon>
        <taxon>Microbacterium</taxon>
    </lineage>
</organism>
<keyword evidence="2" id="KW-1185">Reference proteome</keyword>